<feature type="region of interest" description="Disordered" evidence="1">
    <location>
        <begin position="1"/>
        <end position="57"/>
    </location>
</feature>
<comment type="caution">
    <text evidence="2">The sequence shown here is derived from an EMBL/GenBank/DDBJ whole genome shotgun (WGS) entry which is preliminary data.</text>
</comment>
<protein>
    <submittedName>
        <fullName evidence="2">Uncharacterized protein</fullName>
    </submittedName>
</protein>
<reference evidence="2 3" key="1">
    <citation type="submission" date="2024-09" db="EMBL/GenBank/DDBJ databases">
        <title>Chromosome-scale assembly of Riccia sorocarpa.</title>
        <authorList>
            <person name="Paukszto L."/>
        </authorList>
    </citation>
    <scope>NUCLEOTIDE SEQUENCE [LARGE SCALE GENOMIC DNA]</scope>
    <source>
        <strain evidence="2">LP-2024</strain>
        <tissue evidence="2">Aerial parts of the thallus</tissue>
    </source>
</reference>
<proteinExistence type="predicted"/>
<feature type="compositionally biased region" description="Basic and acidic residues" evidence="1">
    <location>
        <begin position="26"/>
        <end position="45"/>
    </location>
</feature>
<dbReference type="EMBL" id="JBJQOH010000008">
    <property type="protein sequence ID" value="KAL3677333.1"/>
    <property type="molecule type" value="Genomic_DNA"/>
</dbReference>
<evidence type="ECO:0000256" key="1">
    <source>
        <dbReference type="SAM" id="MobiDB-lite"/>
    </source>
</evidence>
<sequence>MIIEYGGTQTRSVGSKKMKERRKGRAERETYAPSAHDGKGTEEMRSPQAEDEEPAGDEIMSSFAHATTAAAAQERLTARPQRWKSSLLAAVAEFPKYFLSLLLSQW</sequence>
<organism evidence="2 3">
    <name type="scientific">Riccia sorocarpa</name>
    <dbReference type="NCBI Taxonomy" id="122646"/>
    <lineage>
        <taxon>Eukaryota</taxon>
        <taxon>Viridiplantae</taxon>
        <taxon>Streptophyta</taxon>
        <taxon>Embryophyta</taxon>
        <taxon>Marchantiophyta</taxon>
        <taxon>Marchantiopsida</taxon>
        <taxon>Marchantiidae</taxon>
        <taxon>Marchantiales</taxon>
        <taxon>Ricciaceae</taxon>
        <taxon>Riccia</taxon>
    </lineage>
</organism>
<keyword evidence="3" id="KW-1185">Reference proteome</keyword>
<evidence type="ECO:0000313" key="3">
    <source>
        <dbReference type="Proteomes" id="UP001633002"/>
    </source>
</evidence>
<dbReference type="Proteomes" id="UP001633002">
    <property type="component" value="Unassembled WGS sequence"/>
</dbReference>
<feature type="compositionally biased region" description="Basic residues" evidence="1">
    <location>
        <begin position="14"/>
        <end position="25"/>
    </location>
</feature>
<name>A0ABD3GEH4_9MARC</name>
<evidence type="ECO:0000313" key="2">
    <source>
        <dbReference type="EMBL" id="KAL3677333.1"/>
    </source>
</evidence>
<accession>A0ABD3GEH4</accession>
<dbReference type="AlphaFoldDB" id="A0ABD3GEH4"/>
<gene>
    <name evidence="2" type="ORF">R1sor_027281</name>
</gene>